<evidence type="ECO:0000313" key="2">
    <source>
        <dbReference type="EMBL" id="ADZ81900.1"/>
    </source>
</evidence>
<keyword evidence="3" id="KW-1185">Reference proteome</keyword>
<dbReference type="RefSeq" id="WP_013655201.1">
    <property type="nucleotide sequence ID" value="NC_015275.1"/>
</dbReference>
<dbReference type="EMBL" id="CP002582">
    <property type="protein sequence ID" value="ADZ81900.1"/>
    <property type="molecule type" value="Genomic_DNA"/>
</dbReference>
<dbReference type="Proteomes" id="UP000008467">
    <property type="component" value="Chromosome"/>
</dbReference>
<evidence type="ECO:0000256" key="1">
    <source>
        <dbReference type="ARBA" id="ARBA00022729"/>
    </source>
</evidence>
<keyword evidence="1" id="KW-0732">Signal</keyword>
<dbReference type="KEGG" id="cle:Clole_0143"/>
<dbReference type="PROSITE" id="PS51257">
    <property type="entry name" value="PROKAR_LIPOPROTEIN"/>
    <property type="match status" value="1"/>
</dbReference>
<reference evidence="2 3" key="1">
    <citation type="journal article" date="2011" name="J. Bacteriol.">
        <title>Complete genome sequence of the cellulose-degrading bacterium Cellulosilyticum lentocellum.</title>
        <authorList>
            <consortium name="US DOE Joint Genome Institute"/>
            <person name="Miller D.A."/>
            <person name="Suen G."/>
            <person name="Bruce D."/>
            <person name="Copeland A."/>
            <person name="Cheng J.F."/>
            <person name="Detter C."/>
            <person name="Goodwin L.A."/>
            <person name="Han C.S."/>
            <person name="Hauser L.J."/>
            <person name="Land M.L."/>
            <person name="Lapidus A."/>
            <person name="Lucas S."/>
            <person name="Meincke L."/>
            <person name="Pitluck S."/>
            <person name="Tapia R."/>
            <person name="Teshima H."/>
            <person name="Woyke T."/>
            <person name="Fox B.G."/>
            <person name="Angert E.R."/>
            <person name="Currie C.R."/>
        </authorList>
    </citation>
    <scope>NUCLEOTIDE SEQUENCE [LARGE SCALE GENOMIC DNA]</scope>
    <source>
        <strain evidence="3">ATCC 49066 / DSM 5427 / NCIMB 11756 / RHM5</strain>
    </source>
</reference>
<protein>
    <submittedName>
        <fullName evidence="2">VirBTraTrw family protein</fullName>
    </submittedName>
</protein>
<dbReference type="STRING" id="642492.Clole_0143"/>
<gene>
    <name evidence="2" type="ordered locus">Clole_0143</name>
</gene>
<dbReference type="AlphaFoldDB" id="F2JH85"/>
<organism evidence="2 3">
    <name type="scientific">Cellulosilyticum lentocellum (strain ATCC 49066 / DSM 5427 / NCIMB 11756 / RHM5)</name>
    <name type="common">Clostridium lentocellum</name>
    <dbReference type="NCBI Taxonomy" id="642492"/>
    <lineage>
        <taxon>Bacteria</taxon>
        <taxon>Bacillati</taxon>
        <taxon>Bacillota</taxon>
        <taxon>Clostridia</taxon>
        <taxon>Lachnospirales</taxon>
        <taxon>Cellulosilyticaceae</taxon>
        <taxon>Cellulosilyticum</taxon>
    </lineage>
</organism>
<sequence length="335" mass="38184">MKKWLLILGITLMLTGCQSIEELENAAYKEYKLTSYTDQYFTQDLVTWASLQLACEGDNNVYRNRNRNWYDDRITGLGAKRLDGGIENLVVNDGQFIEEVIINQDETTEKSEYPNMSKHLIETLSTNLGEPFDSFLEEMKKVEGYCIKEKTIDGTGIVFLKSEGQLSMWVVQSSIQMKNEEDNNWLKAICGEDLIVSTATAGEEKQLIELSYPSFVVRNDMGSLTNATAYYQLFRTNEGQLEKARMVINQYINGYKDADLNPDKVDPLRRIVNELAGEETDVTELINDIYKVVDQKSSKESGKIGKLNYEINRRNAEIGIEKLVEVVVTSKPQKN</sequence>
<dbReference type="InterPro" id="IPR012640">
    <property type="entry name" value="Membr_lipoprot_lipid_attach_CS"/>
</dbReference>
<accession>F2JH85</accession>
<evidence type="ECO:0000313" key="3">
    <source>
        <dbReference type="Proteomes" id="UP000008467"/>
    </source>
</evidence>
<name>F2JH85_CELLD</name>
<dbReference type="HOGENOM" id="CLU_828186_0_0_9"/>
<dbReference type="Pfam" id="PF08139">
    <property type="entry name" value="LPAM_1"/>
    <property type="match status" value="1"/>
</dbReference>
<proteinExistence type="predicted"/>